<evidence type="ECO:0000256" key="1">
    <source>
        <dbReference type="SAM" id="MobiDB-lite"/>
    </source>
</evidence>
<reference evidence="2 3" key="1">
    <citation type="submission" date="2017-12" db="EMBL/GenBank/DDBJ databases">
        <title>Sequencing, de novo assembly and annotation of complete genome of a new Thraustochytrid species, strain FCC1311.</title>
        <authorList>
            <person name="Sedici K."/>
            <person name="Godart F."/>
            <person name="Aiese Cigliano R."/>
            <person name="Sanseverino W."/>
            <person name="Barakat M."/>
            <person name="Ortet P."/>
            <person name="Marechal E."/>
            <person name="Cagnac O."/>
            <person name="Amato A."/>
        </authorList>
    </citation>
    <scope>NUCLEOTIDE SEQUENCE [LARGE SCALE GENOMIC DNA]</scope>
</reference>
<proteinExistence type="predicted"/>
<gene>
    <name evidence="2" type="ORF">FCC1311_035572</name>
</gene>
<organism evidence="2 3">
    <name type="scientific">Hondaea fermentalgiana</name>
    <dbReference type="NCBI Taxonomy" id="2315210"/>
    <lineage>
        <taxon>Eukaryota</taxon>
        <taxon>Sar</taxon>
        <taxon>Stramenopiles</taxon>
        <taxon>Bigyra</taxon>
        <taxon>Labyrinthulomycetes</taxon>
        <taxon>Thraustochytrida</taxon>
        <taxon>Thraustochytriidae</taxon>
        <taxon>Hondaea</taxon>
    </lineage>
</organism>
<accession>A0A2R5G9U1</accession>
<feature type="compositionally biased region" description="Acidic residues" evidence="1">
    <location>
        <begin position="1"/>
        <end position="34"/>
    </location>
</feature>
<evidence type="ECO:0000313" key="2">
    <source>
        <dbReference type="EMBL" id="GBG27335.1"/>
    </source>
</evidence>
<dbReference type="Proteomes" id="UP000241890">
    <property type="component" value="Unassembled WGS sequence"/>
</dbReference>
<dbReference type="AlphaFoldDB" id="A0A2R5G9U1"/>
<evidence type="ECO:0000313" key="3">
    <source>
        <dbReference type="Proteomes" id="UP000241890"/>
    </source>
</evidence>
<comment type="caution">
    <text evidence="2">The sequence shown here is derived from an EMBL/GenBank/DDBJ whole genome shotgun (WGS) entry which is preliminary data.</text>
</comment>
<dbReference type="InParanoid" id="A0A2R5G9U1"/>
<sequence length="166" mass="19285">MTDYGDEDVLGAEKDKDDDDDDDDDDDHNEEEGMIADNLPAFDLYKRQQWSMNGTLEMDCHEGKVPEYQERFDLHNKVFREEKDCEVDKLGFLDDEENADVLNRQPPLCGLLRVSESTSAHYDEVFTNSIKCKEFLREDHSEEECKDDFPGDTMESMIDYGTSEML</sequence>
<feature type="region of interest" description="Disordered" evidence="1">
    <location>
        <begin position="1"/>
        <end position="38"/>
    </location>
</feature>
<name>A0A2R5G9U1_9STRA</name>
<keyword evidence="3" id="KW-1185">Reference proteome</keyword>
<protein>
    <submittedName>
        <fullName evidence="2">Uncharacterized protein</fullName>
    </submittedName>
</protein>
<dbReference type="EMBL" id="BEYU01000029">
    <property type="protein sequence ID" value="GBG27335.1"/>
    <property type="molecule type" value="Genomic_DNA"/>
</dbReference>